<evidence type="ECO:0000256" key="7">
    <source>
        <dbReference type="ARBA" id="ARBA00023004"/>
    </source>
</evidence>
<dbReference type="InterPro" id="IPR050121">
    <property type="entry name" value="Cytochrome_P450_monoxygenase"/>
</dbReference>
<dbReference type="AlphaFoldDB" id="A0A8H3ACC4"/>
<accession>A0A8H3ACC4</accession>
<dbReference type="EMBL" id="CAJMWY010000153">
    <property type="protein sequence ID" value="CAE6418632.1"/>
    <property type="molecule type" value="Genomic_DNA"/>
</dbReference>
<keyword evidence="7 9" id="KW-0408">Iron</keyword>
<evidence type="ECO:0000256" key="10">
    <source>
        <dbReference type="RuleBase" id="RU000461"/>
    </source>
</evidence>
<feature type="binding site" description="axial binding residue" evidence="9">
    <location>
        <position position="501"/>
    </location>
    <ligand>
        <name>heme</name>
        <dbReference type="ChEBI" id="CHEBI:30413"/>
    </ligand>
    <ligandPart>
        <name>Fe</name>
        <dbReference type="ChEBI" id="CHEBI:18248"/>
    </ligandPart>
</feature>
<evidence type="ECO:0000256" key="5">
    <source>
        <dbReference type="ARBA" id="ARBA00022723"/>
    </source>
</evidence>
<evidence type="ECO:0000313" key="11">
    <source>
        <dbReference type="EMBL" id="CAE6418632.1"/>
    </source>
</evidence>
<dbReference type="PANTHER" id="PTHR24305">
    <property type="entry name" value="CYTOCHROME P450"/>
    <property type="match status" value="1"/>
</dbReference>
<keyword evidence="6 10" id="KW-0560">Oxidoreductase</keyword>
<comment type="pathway">
    <text evidence="2">Secondary metabolite biosynthesis.</text>
</comment>
<dbReference type="GO" id="GO:0020037">
    <property type="term" value="F:heme binding"/>
    <property type="evidence" value="ECO:0007669"/>
    <property type="project" value="InterPro"/>
</dbReference>
<evidence type="ECO:0000256" key="9">
    <source>
        <dbReference type="PIRSR" id="PIRSR602401-1"/>
    </source>
</evidence>
<comment type="cofactor">
    <cofactor evidence="1 9">
        <name>heme</name>
        <dbReference type="ChEBI" id="CHEBI:30413"/>
    </cofactor>
</comment>
<comment type="similarity">
    <text evidence="3 10">Belongs to the cytochrome P450 family.</text>
</comment>
<dbReference type="Proteomes" id="UP000663861">
    <property type="component" value="Unassembled WGS sequence"/>
</dbReference>
<dbReference type="PRINTS" id="PR00385">
    <property type="entry name" value="P450"/>
</dbReference>
<evidence type="ECO:0000256" key="4">
    <source>
        <dbReference type="ARBA" id="ARBA00022617"/>
    </source>
</evidence>
<evidence type="ECO:0000313" key="12">
    <source>
        <dbReference type="Proteomes" id="UP000663861"/>
    </source>
</evidence>
<keyword evidence="4 9" id="KW-0349">Heme</keyword>
<dbReference type="InterPro" id="IPR001128">
    <property type="entry name" value="Cyt_P450"/>
</dbReference>
<dbReference type="SUPFAM" id="SSF48264">
    <property type="entry name" value="Cytochrome P450"/>
    <property type="match status" value="1"/>
</dbReference>
<dbReference type="Gene3D" id="1.10.630.10">
    <property type="entry name" value="Cytochrome P450"/>
    <property type="match status" value="1"/>
</dbReference>
<evidence type="ECO:0000256" key="1">
    <source>
        <dbReference type="ARBA" id="ARBA00001971"/>
    </source>
</evidence>
<dbReference type="InterPro" id="IPR002401">
    <property type="entry name" value="Cyt_P450_E_grp-I"/>
</dbReference>
<reference evidence="11" key="1">
    <citation type="submission" date="2021-01" db="EMBL/GenBank/DDBJ databases">
        <authorList>
            <person name="Kaushik A."/>
        </authorList>
    </citation>
    <scope>NUCLEOTIDE SEQUENCE</scope>
    <source>
        <strain evidence="11">AG4-RS23</strain>
    </source>
</reference>
<protein>
    <submittedName>
        <fullName evidence="11">Uncharacterized protein</fullName>
    </submittedName>
</protein>
<dbReference type="PRINTS" id="PR00463">
    <property type="entry name" value="EP450I"/>
</dbReference>
<dbReference type="OrthoDB" id="1053771at2759"/>
<dbReference type="GO" id="GO:0005506">
    <property type="term" value="F:iron ion binding"/>
    <property type="evidence" value="ECO:0007669"/>
    <property type="project" value="InterPro"/>
</dbReference>
<dbReference type="GO" id="GO:0016705">
    <property type="term" value="F:oxidoreductase activity, acting on paired donors, with incorporation or reduction of molecular oxygen"/>
    <property type="evidence" value="ECO:0007669"/>
    <property type="project" value="InterPro"/>
</dbReference>
<evidence type="ECO:0000256" key="8">
    <source>
        <dbReference type="ARBA" id="ARBA00023033"/>
    </source>
</evidence>
<proteinExistence type="inferred from homology"/>
<keyword evidence="8 10" id="KW-0503">Monooxygenase</keyword>
<dbReference type="Pfam" id="PF00067">
    <property type="entry name" value="p450"/>
    <property type="match status" value="1"/>
</dbReference>
<gene>
    <name evidence="11" type="ORF">RDB_LOCUS9742</name>
</gene>
<comment type="caution">
    <text evidence="11">The sequence shown here is derived from an EMBL/GenBank/DDBJ whole genome shotgun (WGS) entry which is preliminary data.</text>
</comment>
<dbReference type="PANTHER" id="PTHR24305:SF166">
    <property type="entry name" value="CYTOCHROME P450 12A4, MITOCHONDRIAL-RELATED"/>
    <property type="match status" value="1"/>
</dbReference>
<dbReference type="GO" id="GO:0004497">
    <property type="term" value="F:monooxygenase activity"/>
    <property type="evidence" value="ECO:0007669"/>
    <property type="project" value="UniProtKB-KW"/>
</dbReference>
<organism evidence="11 12">
    <name type="scientific">Rhizoctonia solani</name>
    <dbReference type="NCBI Taxonomy" id="456999"/>
    <lineage>
        <taxon>Eukaryota</taxon>
        <taxon>Fungi</taxon>
        <taxon>Dikarya</taxon>
        <taxon>Basidiomycota</taxon>
        <taxon>Agaricomycotina</taxon>
        <taxon>Agaricomycetes</taxon>
        <taxon>Cantharellales</taxon>
        <taxon>Ceratobasidiaceae</taxon>
        <taxon>Rhizoctonia</taxon>
    </lineage>
</organism>
<keyword evidence="5 9" id="KW-0479">Metal-binding</keyword>
<dbReference type="PROSITE" id="PS00086">
    <property type="entry name" value="CYTOCHROME_P450"/>
    <property type="match status" value="1"/>
</dbReference>
<sequence>MSETLFVGNLNQVQQLLNRATGLFSTHPLESSIGLAAASLGGYALKHLITPAQYPNIDGPPSKGVMFGHLFDIYSTEGIAFHDELQDKYGSVCKVNGMFGKEDLFVSDPRFLHEVLVKGVDVTFRHPQFFYDFNKLSFGPGLLSTRGDIHKAQRKMLNPVFTTKHMKSLVPIFDVIAQNMKSSMIKDIGGAPGKEIDVLRWCSATALELIGQAGLGHTFGVLEGHESEYSHAVKHFMPALIQVLPFQAFFPFFYNLGPAALRRKLADWAPLSYVRKLKEIIDVQDKQAYTILEQKKSKLQNERTDVGNESHDIMSILLKANMEADEKDRLPEDQLLGQMNTLIFAGHETTSGALTRVLQLLATNPSIQDRLREELLEASAQLTYDDLHNLPYLDALCRETLRLYPPAPIQEREAIVDCTVPLRYPIKGRNGEEVREIRVRKGTSIYVSIKEANRSKDTWGSDADEFRPERWLEKLPDSVSEAKTSGVYSSMMTFSAGPRACIGFKFSLLELKTVLSMLVKSFKFEPGSTKTVWLLGGTMVPYVEGTKDLFGEGNHPTMPLKVSVL</sequence>
<name>A0A8H3ACC4_9AGAM</name>
<dbReference type="CDD" id="cd11069">
    <property type="entry name" value="CYP_FUM15-like"/>
    <property type="match status" value="1"/>
</dbReference>
<evidence type="ECO:0000256" key="3">
    <source>
        <dbReference type="ARBA" id="ARBA00010617"/>
    </source>
</evidence>
<evidence type="ECO:0000256" key="2">
    <source>
        <dbReference type="ARBA" id="ARBA00005179"/>
    </source>
</evidence>
<dbReference type="InterPro" id="IPR017972">
    <property type="entry name" value="Cyt_P450_CS"/>
</dbReference>
<evidence type="ECO:0000256" key="6">
    <source>
        <dbReference type="ARBA" id="ARBA00023002"/>
    </source>
</evidence>
<dbReference type="InterPro" id="IPR036396">
    <property type="entry name" value="Cyt_P450_sf"/>
</dbReference>